<evidence type="ECO:0000256" key="8">
    <source>
        <dbReference type="ARBA" id="ARBA00048617"/>
    </source>
</evidence>
<dbReference type="AlphaFoldDB" id="A0A3B9L3Z7"/>
<dbReference type="InterPro" id="IPR003754">
    <property type="entry name" value="4pyrrol_synth_uPrphyn_synth"/>
</dbReference>
<name>A0A3B9L3Z7_9PROT</name>
<dbReference type="PANTHER" id="PTHR38042">
    <property type="entry name" value="UROPORPHYRINOGEN-III SYNTHASE, CHLOROPLASTIC"/>
    <property type="match status" value="1"/>
</dbReference>
<keyword evidence="4 9" id="KW-0456">Lyase</keyword>
<dbReference type="CDD" id="cd06578">
    <property type="entry name" value="HemD"/>
    <property type="match status" value="1"/>
</dbReference>
<dbReference type="GO" id="GO:0006782">
    <property type="term" value="P:protoporphyrinogen IX biosynthetic process"/>
    <property type="evidence" value="ECO:0007669"/>
    <property type="project" value="UniProtKB-UniRule"/>
</dbReference>
<evidence type="ECO:0000256" key="1">
    <source>
        <dbReference type="ARBA" id="ARBA00004772"/>
    </source>
</evidence>
<dbReference type="GO" id="GO:0006780">
    <property type="term" value="P:uroporphyrinogen III biosynthetic process"/>
    <property type="evidence" value="ECO:0007669"/>
    <property type="project" value="UniProtKB-UniRule"/>
</dbReference>
<keyword evidence="5 9" id="KW-0627">Porphyrin biosynthesis</keyword>
<evidence type="ECO:0000313" key="11">
    <source>
        <dbReference type="EMBL" id="HAE95596.1"/>
    </source>
</evidence>
<comment type="function">
    <text evidence="6 9">Catalyzes cyclization of the linear tetrapyrrole, hydroxymethylbilane, to the macrocyclic uroporphyrinogen III.</text>
</comment>
<evidence type="ECO:0000256" key="4">
    <source>
        <dbReference type="ARBA" id="ARBA00023239"/>
    </source>
</evidence>
<accession>A0A3B9L3Z7</accession>
<dbReference type="InterPro" id="IPR039793">
    <property type="entry name" value="UROS/Hem4"/>
</dbReference>
<reference evidence="11 12" key="1">
    <citation type="journal article" date="2018" name="Nat. Biotechnol.">
        <title>A standardized bacterial taxonomy based on genome phylogeny substantially revises the tree of life.</title>
        <authorList>
            <person name="Parks D.H."/>
            <person name="Chuvochina M."/>
            <person name="Waite D.W."/>
            <person name="Rinke C."/>
            <person name="Skarshewski A."/>
            <person name="Chaumeil P.A."/>
            <person name="Hugenholtz P."/>
        </authorList>
    </citation>
    <scope>NUCLEOTIDE SEQUENCE [LARGE SCALE GENOMIC DNA]</scope>
    <source>
        <strain evidence="11">UBA8557</strain>
    </source>
</reference>
<evidence type="ECO:0000259" key="10">
    <source>
        <dbReference type="Pfam" id="PF02602"/>
    </source>
</evidence>
<proteinExistence type="inferred from homology"/>
<dbReference type="Pfam" id="PF02602">
    <property type="entry name" value="HEM4"/>
    <property type="match status" value="1"/>
</dbReference>
<evidence type="ECO:0000256" key="6">
    <source>
        <dbReference type="ARBA" id="ARBA00037589"/>
    </source>
</evidence>
<dbReference type="EC" id="4.2.1.75" evidence="3 9"/>
<dbReference type="InterPro" id="IPR036108">
    <property type="entry name" value="4pyrrol_syn_uPrphyn_synt_sf"/>
</dbReference>
<evidence type="ECO:0000313" key="12">
    <source>
        <dbReference type="Proteomes" id="UP000259173"/>
    </source>
</evidence>
<evidence type="ECO:0000256" key="3">
    <source>
        <dbReference type="ARBA" id="ARBA00013109"/>
    </source>
</evidence>
<dbReference type="GO" id="GO:0004852">
    <property type="term" value="F:uroporphyrinogen-III synthase activity"/>
    <property type="evidence" value="ECO:0007669"/>
    <property type="project" value="UniProtKB-UniRule"/>
</dbReference>
<dbReference type="PANTHER" id="PTHR38042:SF1">
    <property type="entry name" value="UROPORPHYRINOGEN-III SYNTHASE, CHLOROPLASTIC"/>
    <property type="match status" value="1"/>
</dbReference>
<organism evidence="11 12">
    <name type="scientific">Hyphomonas atlantica</name>
    <dbReference type="NCBI Taxonomy" id="1280948"/>
    <lineage>
        <taxon>Bacteria</taxon>
        <taxon>Pseudomonadati</taxon>
        <taxon>Pseudomonadota</taxon>
        <taxon>Alphaproteobacteria</taxon>
        <taxon>Hyphomonadales</taxon>
        <taxon>Hyphomonadaceae</taxon>
        <taxon>Hyphomonas</taxon>
    </lineage>
</organism>
<evidence type="ECO:0000256" key="2">
    <source>
        <dbReference type="ARBA" id="ARBA00008133"/>
    </source>
</evidence>
<protein>
    <recommendedName>
        <fullName evidence="7 9">Uroporphyrinogen-III synthase</fullName>
        <ecNumber evidence="3 9">4.2.1.75</ecNumber>
    </recommendedName>
</protein>
<dbReference type="SUPFAM" id="SSF69618">
    <property type="entry name" value="HemD-like"/>
    <property type="match status" value="1"/>
</dbReference>
<comment type="similarity">
    <text evidence="2 9">Belongs to the uroporphyrinogen-III synthase family.</text>
</comment>
<evidence type="ECO:0000256" key="5">
    <source>
        <dbReference type="ARBA" id="ARBA00023244"/>
    </source>
</evidence>
<dbReference type="Proteomes" id="UP000259173">
    <property type="component" value="Unassembled WGS sequence"/>
</dbReference>
<sequence>MREEYVAGCARRARGRACGQDQRCGRGRAPGLWWRMVKPPVIVTRAEPGASETVARVREQGLSPILSPMLTLCPLNAVAPDLGGIYNLVFTSANGVRYFVDAVGGITEQVADVSAWCVGPATTAAAEDAGFQKIIAGDGNADDLARLILSSEDQGDGFLHVANDAAAGNLVATLKAAGRDARFLPLYETVPAQAFSEEASDALRSGEETIVLIHSAKAATAFVDLAMGLASEAWTMIAISEAAAAPLKPLGASRIIAADRPNEDALVAALCEASKGL</sequence>
<evidence type="ECO:0000256" key="9">
    <source>
        <dbReference type="RuleBase" id="RU366031"/>
    </source>
</evidence>
<comment type="caution">
    <text evidence="11">The sequence shown here is derived from an EMBL/GenBank/DDBJ whole genome shotgun (WGS) entry which is preliminary data.</text>
</comment>
<dbReference type="EMBL" id="DMBR01000410">
    <property type="protein sequence ID" value="HAE95596.1"/>
    <property type="molecule type" value="Genomic_DNA"/>
</dbReference>
<comment type="catalytic activity">
    <reaction evidence="8 9">
        <text>hydroxymethylbilane = uroporphyrinogen III + H2O</text>
        <dbReference type="Rhea" id="RHEA:18965"/>
        <dbReference type="ChEBI" id="CHEBI:15377"/>
        <dbReference type="ChEBI" id="CHEBI:57308"/>
        <dbReference type="ChEBI" id="CHEBI:57845"/>
        <dbReference type="EC" id="4.2.1.75"/>
    </reaction>
</comment>
<dbReference type="Gene3D" id="3.40.50.10090">
    <property type="match status" value="2"/>
</dbReference>
<comment type="pathway">
    <text evidence="1 9">Porphyrin-containing compound metabolism; protoporphyrin-IX biosynthesis; coproporphyrinogen-III from 5-aminolevulinate: step 3/4.</text>
</comment>
<gene>
    <name evidence="11" type="ORF">DCG65_13660</name>
</gene>
<evidence type="ECO:0000256" key="7">
    <source>
        <dbReference type="ARBA" id="ARBA00040167"/>
    </source>
</evidence>
<feature type="domain" description="Tetrapyrrole biosynthesis uroporphyrinogen III synthase" evidence="10">
    <location>
        <begin position="52"/>
        <end position="268"/>
    </location>
</feature>